<evidence type="ECO:0000256" key="5">
    <source>
        <dbReference type="ARBA" id="ARBA00035693"/>
    </source>
</evidence>
<accession>A0A4E0RX97</accession>
<comment type="similarity">
    <text evidence="4">Belongs to the CFAP96 family.</text>
</comment>
<evidence type="ECO:0000256" key="4">
    <source>
        <dbReference type="ARBA" id="ARBA00035656"/>
    </source>
</evidence>
<evidence type="ECO:0000313" key="8">
    <source>
        <dbReference type="Proteomes" id="UP000230066"/>
    </source>
</evidence>
<evidence type="ECO:0000313" key="7">
    <source>
        <dbReference type="EMBL" id="THD27898.1"/>
    </source>
</evidence>
<dbReference type="Pfam" id="PF15239">
    <property type="entry name" value="CFAP96-like"/>
    <property type="match status" value="1"/>
</dbReference>
<feature type="region of interest" description="Disordered" evidence="6">
    <location>
        <begin position="246"/>
        <end position="265"/>
    </location>
</feature>
<dbReference type="PANTHER" id="PTHR31144:SF1">
    <property type="entry name" value="UPF0602 PROTEIN C4ORF47"/>
    <property type="match status" value="1"/>
</dbReference>
<dbReference type="Proteomes" id="UP000230066">
    <property type="component" value="Unassembled WGS sequence"/>
</dbReference>
<dbReference type="GO" id="GO:0005881">
    <property type="term" value="C:cytoplasmic microtubule"/>
    <property type="evidence" value="ECO:0007669"/>
    <property type="project" value="TreeGrafter"/>
</dbReference>
<dbReference type="GO" id="GO:0005813">
    <property type="term" value="C:centrosome"/>
    <property type="evidence" value="ECO:0007669"/>
    <property type="project" value="UniProtKB-SubCell"/>
</dbReference>
<reference evidence="7" key="1">
    <citation type="submission" date="2019-03" db="EMBL/GenBank/DDBJ databases">
        <title>Improved annotation for the trematode Fasciola hepatica.</title>
        <authorList>
            <person name="Choi Y.-J."/>
            <person name="Martin J."/>
            <person name="Mitreva M."/>
        </authorList>
    </citation>
    <scope>NUCLEOTIDE SEQUENCE [LARGE SCALE GENOMIC DNA]</scope>
</reference>
<keyword evidence="2" id="KW-0963">Cytoplasm</keyword>
<comment type="caution">
    <text evidence="7">The sequence shown here is derived from an EMBL/GenBank/DDBJ whole genome shotgun (WGS) entry which is preliminary data.</text>
</comment>
<keyword evidence="8" id="KW-1185">Reference proteome</keyword>
<dbReference type="AlphaFoldDB" id="A0A4E0RX97"/>
<evidence type="ECO:0000256" key="1">
    <source>
        <dbReference type="ARBA" id="ARBA00004300"/>
    </source>
</evidence>
<organism evidence="7 8">
    <name type="scientific">Fasciola hepatica</name>
    <name type="common">Liver fluke</name>
    <dbReference type="NCBI Taxonomy" id="6192"/>
    <lineage>
        <taxon>Eukaryota</taxon>
        <taxon>Metazoa</taxon>
        <taxon>Spiralia</taxon>
        <taxon>Lophotrochozoa</taxon>
        <taxon>Platyhelminthes</taxon>
        <taxon>Trematoda</taxon>
        <taxon>Digenea</taxon>
        <taxon>Plagiorchiida</taxon>
        <taxon>Echinostomata</taxon>
        <taxon>Echinostomatoidea</taxon>
        <taxon>Fasciolidae</taxon>
        <taxon>Fasciola</taxon>
    </lineage>
</organism>
<dbReference type="InterPro" id="IPR029358">
    <property type="entry name" value="CFAP96"/>
</dbReference>
<sequence>MAQKSDLQRLGIFQEMSYHTVGDPYLPFSDAIRTKSDTKGLPPMLLAGGYSKTKAANSDGYFSPFESASIGDGRITYEDLQIQQRKANRAKIIGGQDWIPASGHKNRSGVGSSFGNFQEVCIAVDPARKVAPRIPEMKNFYTSPGKKGTGYGYPNVCLSPFPSWQAGNTSAEAERRIREQAQTEHIAKLKGRPPFVSACRSLDAFDGNPWAKGDPLAPGGPNVQKFGIAAFPSSMIIGPTFMPSSPPKKDGGMKDGTLSRFPEYTNDQYVDPNRVIREDRSKFVGGSWIPNPPTAVVIPQPSVVAKNVVLRINPMTRRDRQKVWDLC</sequence>
<gene>
    <name evidence="7" type="ORF">D915_001205</name>
</gene>
<name>A0A4E0RX97_FASHE</name>
<protein>
    <recommendedName>
        <fullName evidence="5">Cilia-and flagella-associated protein 96</fullName>
    </recommendedName>
</protein>
<dbReference type="EMBL" id="JXXN02000290">
    <property type="protein sequence ID" value="THD27898.1"/>
    <property type="molecule type" value="Genomic_DNA"/>
</dbReference>
<evidence type="ECO:0000256" key="3">
    <source>
        <dbReference type="ARBA" id="ARBA00023212"/>
    </source>
</evidence>
<evidence type="ECO:0000256" key="6">
    <source>
        <dbReference type="SAM" id="MobiDB-lite"/>
    </source>
</evidence>
<evidence type="ECO:0000256" key="2">
    <source>
        <dbReference type="ARBA" id="ARBA00022490"/>
    </source>
</evidence>
<keyword evidence="3" id="KW-0206">Cytoskeleton</keyword>
<comment type="subcellular location">
    <subcellularLocation>
        <location evidence="1">Cytoplasm</location>
        <location evidence="1">Cytoskeleton</location>
        <location evidence="1">Microtubule organizing center</location>
        <location evidence="1">Centrosome</location>
    </subcellularLocation>
</comment>
<proteinExistence type="inferred from homology"/>
<dbReference type="PANTHER" id="PTHR31144">
    <property type="entry name" value="UPF0602 PROTEIN C4ORF47"/>
    <property type="match status" value="1"/>
</dbReference>